<sequence>MSVVMTVPEVDFELETWRMVLFRAGPRAGEISEEMARELRARHLSSARRQQAAGALLFAGAVPEPSSSLPVTGVAFFRTSEAETRAILDADPAEQAGLIASEIVGFVCPRGTLG</sequence>
<dbReference type="AlphaFoldDB" id="A0A9Y2JQ35"/>
<dbReference type="Proteomes" id="UP001239397">
    <property type="component" value="Chromosome"/>
</dbReference>
<gene>
    <name evidence="1" type="ORF">QRX60_47375</name>
</gene>
<protein>
    <recommendedName>
        <fullName evidence="3">YCII-related domain-containing protein</fullName>
    </recommendedName>
</protein>
<dbReference type="KEGG" id="amog:QRX60_47375"/>
<dbReference type="SUPFAM" id="SSF54909">
    <property type="entry name" value="Dimeric alpha+beta barrel"/>
    <property type="match status" value="1"/>
</dbReference>
<reference evidence="1 2" key="1">
    <citation type="submission" date="2023-06" db="EMBL/GenBank/DDBJ databases">
        <authorList>
            <person name="Oyuntsetseg B."/>
            <person name="Kim S.B."/>
        </authorList>
    </citation>
    <scope>NUCLEOTIDE SEQUENCE [LARGE SCALE GENOMIC DNA]</scope>
    <source>
        <strain evidence="1 2">4-36</strain>
    </source>
</reference>
<dbReference type="Gene3D" id="3.30.70.1060">
    <property type="entry name" value="Dimeric alpha+beta barrel"/>
    <property type="match status" value="1"/>
</dbReference>
<evidence type="ECO:0000313" key="1">
    <source>
        <dbReference type="EMBL" id="WIY01566.1"/>
    </source>
</evidence>
<proteinExistence type="predicted"/>
<evidence type="ECO:0000313" key="2">
    <source>
        <dbReference type="Proteomes" id="UP001239397"/>
    </source>
</evidence>
<dbReference type="InterPro" id="IPR011008">
    <property type="entry name" value="Dimeric_a/b-barrel"/>
</dbReference>
<organism evidence="1 2">
    <name type="scientific">Amycolatopsis mongoliensis</name>
    <dbReference type="NCBI Taxonomy" id="715475"/>
    <lineage>
        <taxon>Bacteria</taxon>
        <taxon>Bacillati</taxon>
        <taxon>Actinomycetota</taxon>
        <taxon>Actinomycetes</taxon>
        <taxon>Pseudonocardiales</taxon>
        <taxon>Pseudonocardiaceae</taxon>
        <taxon>Amycolatopsis</taxon>
    </lineage>
</organism>
<evidence type="ECO:0008006" key="3">
    <source>
        <dbReference type="Google" id="ProtNLM"/>
    </source>
</evidence>
<dbReference type="EMBL" id="CP127295">
    <property type="protein sequence ID" value="WIY01566.1"/>
    <property type="molecule type" value="Genomic_DNA"/>
</dbReference>
<keyword evidence="2" id="KW-1185">Reference proteome</keyword>
<name>A0A9Y2JQ35_9PSEU</name>
<accession>A0A9Y2JQ35</accession>
<dbReference type="RefSeq" id="WP_285998011.1">
    <property type="nucleotide sequence ID" value="NZ_CP127295.1"/>
</dbReference>